<evidence type="ECO:0000256" key="2">
    <source>
        <dbReference type="ARBA" id="ARBA00023002"/>
    </source>
</evidence>
<dbReference type="Proteomes" id="UP000250043">
    <property type="component" value="Unassembled WGS sequence"/>
</dbReference>
<dbReference type="OrthoDB" id="1274115at2759"/>
<evidence type="ECO:0000256" key="1">
    <source>
        <dbReference type="ARBA" id="ARBA00006484"/>
    </source>
</evidence>
<keyword evidence="2" id="KW-0560">Oxidoreductase</keyword>
<dbReference type="GO" id="GO:0016491">
    <property type="term" value="F:oxidoreductase activity"/>
    <property type="evidence" value="ECO:0007669"/>
    <property type="project" value="UniProtKB-KW"/>
</dbReference>
<protein>
    <submittedName>
        <fullName evidence="3">Uncharacterized protein</fullName>
    </submittedName>
</protein>
<dbReference type="SUPFAM" id="SSF51735">
    <property type="entry name" value="NAD(P)-binding Rossmann-fold domains"/>
    <property type="match status" value="1"/>
</dbReference>
<evidence type="ECO:0000313" key="4">
    <source>
        <dbReference type="Proteomes" id="UP000250043"/>
    </source>
</evidence>
<dbReference type="InterPro" id="IPR036291">
    <property type="entry name" value="NAD(P)-bd_dom_sf"/>
</dbReference>
<organism evidence="3 4">
    <name type="scientific">Obba rivulosa</name>
    <dbReference type="NCBI Taxonomy" id="1052685"/>
    <lineage>
        <taxon>Eukaryota</taxon>
        <taxon>Fungi</taxon>
        <taxon>Dikarya</taxon>
        <taxon>Basidiomycota</taxon>
        <taxon>Agaricomycotina</taxon>
        <taxon>Agaricomycetes</taxon>
        <taxon>Polyporales</taxon>
        <taxon>Gelatoporiaceae</taxon>
        <taxon>Obba</taxon>
    </lineage>
</organism>
<evidence type="ECO:0000313" key="3">
    <source>
        <dbReference type="EMBL" id="OCH95097.1"/>
    </source>
</evidence>
<keyword evidence="4" id="KW-1185">Reference proteome</keyword>
<dbReference type="InterPro" id="IPR051911">
    <property type="entry name" value="SDR_oxidoreductase"/>
</dbReference>
<reference evidence="3 4" key="1">
    <citation type="submission" date="2016-07" db="EMBL/GenBank/DDBJ databases">
        <title>Draft genome of the white-rot fungus Obba rivulosa 3A-2.</title>
        <authorList>
            <consortium name="DOE Joint Genome Institute"/>
            <person name="Miettinen O."/>
            <person name="Riley R."/>
            <person name="Acob R."/>
            <person name="Barry K."/>
            <person name="Cullen D."/>
            <person name="De Vries R."/>
            <person name="Hainaut M."/>
            <person name="Hatakka A."/>
            <person name="Henrissat B."/>
            <person name="Hilden K."/>
            <person name="Kuo R."/>
            <person name="Labutti K."/>
            <person name="Lipzen A."/>
            <person name="Makela M.R."/>
            <person name="Sandor L."/>
            <person name="Spatafora J.W."/>
            <person name="Grigoriev I.V."/>
            <person name="Hibbett D.S."/>
        </authorList>
    </citation>
    <scope>NUCLEOTIDE SEQUENCE [LARGE SCALE GENOMIC DNA]</scope>
    <source>
        <strain evidence="3 4">3A-2</strain>
    </source>
</reference>
<dbReference type="EMBL" id="KV722338">
    <property type="protein sequence ID" value="OCH95097.1"/>
    <property type="molecule type" value="Genomic_DNA"/>
</dbReference>
<name>A0A8E2DSZ3_9APHY</name>
<comment type="similarity">
    <text evidence="1">Belongs to the short-chain dehydrogenases/reductases (SDR) family.</text>
</comment>
<proteinExistence type="inferred from homology"/>
<dbReference type="AlphaFoldDB" id="A0A8E2DSZ3"/>
<dbReference type="PANTHER" id="PTHR43976">
    <property type="entry name" value="SHORT CHAIN DEHYDROGENASE"/>
    <property type="match status" value="1"/>
</dbReference>
<dbReference type="PANTHER" id="PTHR43976:SF16">
    <property type="entry name" value="SHORT-CHAIN DEHYDROGENASE_REDUCTASE FAMILY PROTEIN"/>
    <property type="match status" value="1"/>
</dbReference>
<dbReference type="Gene3D" id="3.40.50.720">
    <property type="entry name" value="NAD(P)-binding Rossmann-like Domain"/>
    <property type="match status" value="2"/>
</dbReference>
<accession>A0A8E2DSZ3</accession>
<sequence>MPNTKVLFPTGASTGFGRAMTELVLKNGGAVLATLRKPEVLASLSAQYPADHLLVLKLDLEKKRAVKFFREVNEPSIGGRRLQMSPMMGIKSASVLEFYNATKFGQPANNIKVTILEPDFFVTESHSHVLSIDSLPVYTNAPAVLSRSAISALQQNAMGPDPRKAAEAFYRLANLPNPPLHFLIGKDAIEAAKRSVGSFLAEMGTYTSWSPGLEFTD</sequence>
<gene>
    <name evidence="3" type="ORF">OBBRIDRAFT_831200</name>
</gene>